<evidence type="ECO:0000313" key="3">
    <source>
        <dbReference type="Proteomes" id="UP000298735"/>
    </source>
</evidence>
<protein>
    <submittedName>
        <fullName evidence="2">Uncharacterized protein</fullName>
    </submittedName>
</protein>
<dbReference type="RefSeq" id="WP_137410145.1">
    <property type="nucleotide sequence ID" value="NZ_CP109968.1"/>
</dbReference>
<dbReference type="Proteomes" id="UP000298735">
    <property type="component" value="Chromosome Circular"/>
</dbReference>
<name>A0A4Z1QX47_9HYPH</name>
<dbReference type="KEGG" id="asal:CFBP5507_04375"/>
<evidence type="ECO:0000256" key="1">
    <source>
        <dbReference type="SAM" id="MobiDB-lite"/>
    </source>
</evidence>
<feature type="compositionally biased region" description="Basic and acidic residues" evidence="1">
    <location>
        <begin position="45"/>
        <end position="63"/>
    </location>
</feature>
<dbReference type="AlphaFoldDB" id="A0A4Z1QX47"/>
<feature type="compositionally biased region" description="Acidic residues" evidence="1">
    <location>
        <begin position="12"/>
        <end position="39"/>
    </location>
</feature>
<dbReference type="EMBL" id="CP109968">
    <property type="protein sequence ID" value="UYZ08249.1"/>
    <property type="molecule type" value="Genomic_DNA"/>
</dbReference>
<reference evidence="2" key="1">
    <citation type="submission" date="2022-10" db="EMBL/GenBank/DDBJ databases">
        <title>Complete genome sequence of Agrobacterium salinitolerans CFBP5507.</title>
        <authorList>
            <person name="Tchabashvili S."/>
            <person name="Yen H.-C."/>
            <person name="Haryono M."/>
            <person name="Lin Y.-C."/>
            <person name="Lai E.-M."/>
            <person name="Kuo C.-H."/>
        </authorList>
    </citation>
    <scope>NUCLEOTIDE SEQUENCE</scope>
    <source>
        <strain evidence="2">CFBP5507</strain>
    </source>
</reference>
<proteinExistence type="predicted"/>
<gene>
    <name evidence="2" type="ORF">CFBP5507_04375</name>
</gene>
<sequence>MAGKPNAAELEMLTEEEREGMLDEDTVDEGLEDGDDAGDDTGAAGDDKAGEGADQEGKDKADAAEEEDGDEAGADADGEAEAKAKQEADARAAADAAAAEAAAGGGDDKAAASAAAEAKPLEGDKRPSWVLDPKIPEQIEALEKQKDELDTKWDDGELTGPEYRAEIRKIDAQLDVFKEQRMAANIGKTNAVQHYFDVTVPDFLAKHTEYEKGSILHAMLEAEVKKLQVQSQNPLNPAILERAHENLTAQVTKAYGVKPTAQNKQPGTKPAAAAREVVPTLGTVPAADANDDSDGGEFAYLDRLANSDVEKYEQELAKLSDEKRDRYLAE</sequence>
<dbReference type="OrthoDB" id="8305287at2"/>
<feature type="compositionally biased region" description="Basic and acidic residues" evidence="1">
    <location>
        <begin position="80"/>
        <end position="92"/>
    </location>
</feature>
<evidence type="ECO:0000313" key="2">
    <source>
        <dbReference type="EMBL" id="UYZ08249.1"/>
    </source>
</evidence>
<accession>A0A4Z1QX47</accession>
<feature type="compositionally biased region" description="Low complexity" evidence="1">
    <location>
        <begin position="93"/>
        <end position="102"/>
    </location>
</feature>
<feature type="compositionally biased region" description="Acidic residues" evidence="1">
    <location>
        <begin position="64"/>
        <end position="79"/>
    </location>
</feature>
<feature type="region of interest" description="Disordered" evidence="1">
    <location>
        <begin position="1"/>
        <end position="133"/>
    </location>
</feature>
<organism evidence="2 3">
    <name type="scientific">Agrobacterium salinitolerans</name>
    <dbReference type="NCBI Taxonomy" id="1183413"/>
    <lineage>
        <taxon>Bacteria</taxon>
        <taxon>Pseudomonadati</taxon>
        <taxon>Pseudomonadota</taxon>
        <taxon>Alphaproteobacteria</taxon>
        <taxon>Hyphomicrobiales</taxon>
        <taxon>Rhizobiaceae</taxon>
        <taxon>Rhizobium/Agrobacterium group</taxon>
        <taxon>Agrobacterium</taxon>
    </lineage>
</organism>